<keyword evidence="3 11" id="KW-0812">Transmembrane</keyword>
<dbReference type="NCBIfam" id="TIGR03925">
    <property type="entry name" value="T7SS_EccC_b"/>
    <property type="match status" value="1"/>
</dbReference>
<feature type="binding site" evidence="9">
    <location>
        <begin position="834"/>
        <end position="841"/>
    </location>
    <ligand>
        <name>ATP</name>
        <dbReference type="ChEBI" id="CHEBI:30616"/>
    </ligand>
</feature>
<dbReference type="KEGG" id="req:REQ_35470"/>
<dbReference type="EMBL" id="FN563149">
    <property type="protein sequence ID" value="CBH49536.1"/>
    <property type="molecule type" value="Genomic_DNA"/>
</dbReference>
<evidence type="ECO:0000256" key="2">
    <source>
        <dbReference type="ARBA" id="ARBA00022475"/>
    </source>
</evidence>
<organism evidence="13">
    <name type="scientific">Rhodococcus hoagii (strain 103S)</name>
    <name type="common">Rhodococcus equi</name>
    <dbReference type="NCBI Taxonomy" id="685727"/>
    <lineage>
        <taxon>Bacteria</taxon>
        <taxon>Bacillati</taxon>
        <taxon>Actinomycetota</taxon>
        <taxon>Actinomycetes</taxon>
        <taxon>Mycobacteriales</taxon>
        <taxon>Nocardiaceae</taxon>
        <taxon>Prescottella</taxon>
    </lineage>
</organism>
<dbReference type="GO" id="GO:0005886">
    <property type="term" value="C:plasma membrane"/>
    <property type="evidence" value="ECO:0007669"/>
    <property type="project" value="UniProtKB-SubCell"/>
</dbReference>
<name>A0A3S5YAG0_RHOH1</name>
<keyword evidence="6 9" id="KW-0067">ATP-binding</keyword>
<dbReference type="PROSITE" id="PS50901">
    <property type="entry name" value="FTSK"/>
    <property type="match status" value="3"/>
</dbReference>
<feature type="transmembrane region" description="Helical" evidence="11">
    <location>
        <begin position="42"/>
        <end position="64"/>
    </location>
</feature>
<evidence type="ECO:0000256" key="4">
    <source>
        <dbReference type="ARBA" id="ARBA00022737"/>
    </source>
</evidence>
<dbReference type="InterPro" id="IPR003593">
    <property type="entry name" value="AAA+_ATPase"/>
</dbReference>
<dbReference type="Proteomes" id="UP001154400">
    <property type="component" value="Chromosome"/>
</dbReference>
<evidence type="ECO:0000256" key="8">
    <source>
        <dbReference type="ARBA" id="ARBA00023136"/>
    </source>
</evidence>
<feature type="region of interest" description="Disordered" evidence="10">
    <location>
        <begin position="1"/>
        <end position="35"/>
    </location>
</feature>
<evidence type="ECO:0000256" key="3">
    <source>
        <dbReference type="ARBA" id="ARBA00022692"/>
    </source>
</evidence>
<accession>A0A3S5YAG0</accession>
<dbReference type="InterPro" id="IPR027417">
    <property type="entry name" value="P-loop_NTPase"/>
</dbReference>
<dbReference type="SMART" id="SM00382">
    <property type="entry name" value="AAA"/>
    <property type="match status" value="3"/>
</dbReference>
<dbReference type="Gene3D" id="3.40.50.300">
    <property type="entry name" value="P-loop containing nucleotide triphosphate hydrolases"/>
    <property type="match status" value="3"/>
</dbReference>
<evidence type="ECO:0000256" key="5">
    <source>
        <dbReference type="ARBA" id="ARBA00022741"/>
    </source>
</evidence>
<protein>
    <submittedName>
        <fullName evidence="13">Esx cluster membrane ATPase</fullName>
    </submittedName>
</protein>
<dbReference type="RefSeq" id="WP_013416881.1">
    <property type="nucleotide sequence ID" value="NC_014659.1"/>
</dbReference>
<evidence type="ECO:0000313" key="13">
    <source>
        <dbReference type="EMBL" id="CBH49536.1"/>
    </source>
</evidence>
<evidence type="ECO:0000256" key="7">
    <source>
        <dbReference type="ARBA" id="ARBA00022989"/>
    </source>
</evidence>
<dbReference type="SUPFAM" id="SSF52540">
    <property type="entry name" value="P-loop containing nucleoside triphosphate hydrolases"/>
    <property type="match status" value="3"/>
</dbReference>
<reference evidence="13" key="1">
    <citation type="journal article" date="2010" name="PLoS Genet.">
        <title>The genome of a pathogenic rhodococcus: cooptive virulence underpinned by key gene acquisitions.</title>
        <authorList>
            <person name="Letek M."/>
            <person name="Gonzalez P."/>
            <person name="Macarthur I."/>
            <person name="Rodriguez H."/>
            <person name="Freeman T.C."/>
            <person name="Valero-Rello A."/>
            <person name="Blanco M."/>
            <person name="Buckley T."/>
            <person name="Cherevach I."/>
            <person name="Fahey R."/>
            <person name="Hapeshi A."/>
            <person name="Holdstock J."/>
            <person name="Leadon D."/>
            <person name="Navas J."/>
            <person name="Ocampo A."/>
            <person name="Quail M.A."/>
            <person name="Sanders M."/>
            <person name="Scortti M.M."/>
            <person name="Prescott J.F."/>
            <person name="Fogarty U."/>
            <person name="Meijer W.G."/>
            <person name="Parkhill J."/>
            <person name="Bentley S.D."/>
            <person name="Vazquez-Boland J.A."/>
        </authorList>
    </citation>
    <scope>NUCLEOTIDE SEQUENCE [LARGE SCALE GENOMIC DNA]</scope>
    <source>
        <strain evidence="13 14">103S</strain>
    </source>
</reference>
<dbReference type="InterPro" id="IPR002543">
    <property type="entry name" value="FtsK_dom"/>
</dbReference>
<evidence type="ECO:0000256" key="6">
    <source>
        <dbReference type="ARBA" id="ARBA00022840"/>
    </source>
</evidence>
<evidence type="ECO:0000256" key="11">
    <source>
        <dbReference type="SAM" id="Phobius"/>
    </source>
</evidence>
<feature type="binding site" evidence="9">
    <location>
        <begin position="482"/>
        <end position="489"/>
    </location>
    <ligand>
        <name>ATP</name>
        <dbReference type="ChEBI" id="CHEBI:30616"/>
    </ligand>
</feature>
<evidence type="ECO:0000259" key="12">
    <source>
        <dbReference type="PROSITE" id="PS50901"/>
    </source>
</evidence>
<dbReference type="PANTHER" id="PTHR22683:SF1">
    <property type="entry name" value="TYPE VII SECRETION SYSTEM PROTEIN ESSC"/>
    <property type="match status" value="1"/>
</dbReference>
<keyword evidence="8 11" id="KW-0472">Membrane</keyword>
<keyword evidence="7 11" id="KW-1133">Transmembrane helix</keyword>
<feature type="domain" description="FtsK" evidence="12">
    <location>
        <begin position="815"/>
        <end position="1012"/>
    </location>
</feature>
<dbReference type="InterPro" id="IPR050206">
    <property type="entry name" value="FtsK/SpoIIIE/SftA"/>
</dbReference>
<dbReference type="PANTHER" id="PTHR22683">
    <property type="entry name" value="SPORULATION PROTEIN RELATED"/>
    <property type="match status" value="1"/>
</dbReference>
<evidence type="ECO:0000256" key="10">
    <source>
        <dbReference type="SAM" id="MobiDB-lite"/>
    </source>
</evidence>
<feature type="domain" description="FtsK" evidence="12">
    <location>
        <begin position="1114"/>
        <end position="1298"/>
    </location>
</feature>
<keyword evidence="4" id="KW-0677">Repeat</keyword>
<dbReference type="InterPro" id="IPR023836">
    <property type="entry name" value="EccCa-like_Actinobacteria"/>
</dbReference>
<proteinExistence type="predicted"/>
<dbReference type="Pfam" id="PF01580">
    <property type="entry name" value="FtsK_SpoIIIE"/>
    <property type="match status" value="3"/>
</dbReference>
<evidence type="ECO:0000313" key="14">
    <source>
        <dbReference type="Proteomes" id="UP000006892"/>
    </source>
</evidence>
<keyword evidence="5 9" id="KW-0547">Nucleotide-binding</keyword>
<feature type="compositionally biased region" description="Basic residues" evidence="10">
    <location>
        <begin position="1"/>
        <end position="11"/>
    </location>
</feature>
<feature type="binding site" evidence="9">
    <location>
        <begin position="1131"/>
        <end position="1138"/>
    </location>
    <ligand>
        <name>ATP</name>
        <dbReference type="ChEBI" id="CHEBI:30616"/>
    </ligand>
</feature>
<gene>
    <name evidence="13" type="ordered locus">REQ_35470</name>
</gene>
<dbReference type="InterPro" id="IPR023837">
    <property type="entry name" value="EccCb-like_Actinobacteria"/>
</dbReference>
<evidence type="ECO:0000256" key="9">
    <source>
        <dbReference type="PROSITE-ProRule" id="PRU00289"/>
    </source>
</evidence>
<comment type="subcellular location">
    <subcellularLocation>
        <location evidence="1">Cell membrane</location>
        <topology evidence="1">Multi-pass membrane protein</topology>
    </subcellularLocation>
</comment>
<keyword evidence="2" id="KW-1003">Cell membrane</keyword>
<feature type="domain" description="FtsK" evidence="12">
    <location>
        <begin position="459"/>
        <end position="659"/>
    </location>
</feature>
<sequence>MGTVRFVRKARRESPRAPGGEVSLQTPPEIPRTTPGNLMTKLLPLVMVAAMVGMVALMFTSGMAASPMSLLFPVMMLVSTLGMLAGSGRGGGAKAGETNEDRKDYLRYLDQLRRDALDTGRQQREALEWSHPDPDMLWTLSGASRMWERRIADTDFCHVRVGRGSQRLATRLIPPETGPVEDLEPVSAVALRRFVRAHSVVAELPTAVSLRGFAAIGIDGDQAAARDLARAMLLQLCTFHGPDLLQVAVVCGPDTRSEWDWVKWLPHAQHSDSVDGLGPSRMIYGSVLELDAALGGQLAMRGRFSRTASPVQGVPQLVVVVDGGILAGDIAMVTDGGLDSVTVLDLSGYCPRLTATRGLQLVVQDGALGARSAAGVETFAVADALTAREALSAARRLAPYRLAAVAVADGSGDGDGPVAAGWSRLLGLGDVDRFDPARAWTPRQGRDRLRVPIGVGVDGSPVELDLKEAAQNGMGPHGLCIGATGSGKSEFLRTLVLGLLATHSPEALNLVLVDFKGGATFLGLDQAPHVAAVITNLSEEIAMVDRMRDALAGEMNRRQELLRAAGNFANVTDYEKARAAGADLAPMPALFIVVDEFSELLSQQPEFADLFVAIGRLGRSLQMHLLLASQRLEEGKLRGLDSHLSYRIGLKTFSANESRTVLGVPDAYHLPATPGAGYLKCDSAEIVRFQASYVSGPYERERTLGTTGTAAPTEDLRPRLFTAEPVALPASDAPAVQAIPDAPPEAEPDTRSLLEVLVDRIRNCGPAAHEVWLPPLDTSPTLDRLLPHTESGLPAPAAEALRAPIGIVDRPFDQRRDVLFADLAGSTGNVAVVGGPQSGKSTMLRTLILSMAATHSPREVQFYCLDFGGGTLAGLSGLPHVGSVANRLDVDLVRRTVAEIATVVRRRERRFRELGIESMAEFRRRRRDGSDGPDGLSRDPFGDVFLVVDGWPSIRQDFEALEAQIAALAGQGLSFGVHVVLATPRWADIRPALKDQLGTRIELRLGDPTDSDIGRAKAMLVPAGRPGRGMTRDGLHLLAALPRLDGVARSEDLGVGVADAVARIEALHPGESAPPVRMLPERVPRTDLLSASAGRWPEEGPCLSVPIGIDEAELAPVRLDLSEQPHFLVFGDSSCGKTTLLRGICLGLMESNTPQQAKLIIGDYRRTLLGVVEGDHLAGYAASATTFTTMMNDLAGILASRMPGPDTTQQQLRERSWWSGPEIYVVVDDYDLVATSSGNPLTPLIDYLAHAKDLGLHVIIARRSGGASRALYEPVIARIRDLIPAGIVMSGNRDEGNLVGAVRPSEMPPGRGTFVTRRGTSLVQVAWLPPL</sequence>
<evidence type="ECO:0000256" key="1">
    <source>
        <dbReference type="ARBA" id="ARBA00004651"/>
    </source>
</evidence>
<dbReference type="GO" id="GO:0005524">
    <property type="term" value="F:ATP binding"/>
    <property type="evidence" value="ECO:0007669"/>
    <property type="project" value="UniProtKB-UniRule"/>
</dbReference>
<dbReference type="GO" id="GO:0003677">
    <property type="term" value="F:DNA binding"/>
    <property type="evidence" value="ECO:0007669"/>
    <property type="project" value="InterPro"/>
</dbReference>
<dbReference type="NCBIfam" id="TIGR03924">
    <property type="entry name" value="T7SS_EccC_a"/>
    <property type="match status" value="1"/>
</dbReference>